<dbReference type="SMART" id="SM00829">
    <property type="entry name" value="PKS_ER"/>
    <property type="match status" value="1"/>
</dbReference>
<proteinExistence type="inferred from homology"/>
<dbReference type="GO" id="GO:0016616">
    <property type="term" value="F:oxidoreductase activity, acting on the CH-OH group of donors, NAD or NADP as acceptor"/>
    <property type="evidence" value="ECO:0007669"/>
    <property type="project" value="InterPro"/>
</dbReference>
<feature type="domain" description="Enoyl reductase (ER)" evidence="6">
    <location>
        <begin position="14"/>
        <end position="332"/>
    </location>
</feature>
<dbReference type="PANTHER" id="PTHR42683">
    <property type="entry name" value="ALDEHYDE REDUCTASE"/>
    <property type="match status" value="1"/>
</dbReference>
<dbReference type="Pfam" id="PF08240">
    <property type="entry name" value="ADH_N"/>
    <property type="match status" value="1"/>
</dbReference>
<keyword evidence="4" id="KW-0560">Oxidoreductase</keyword>
<evidence type="ECO:0000256" key="2">
    <source>
        <dbReference type="ARBA" id="ARBA00022723"/>
    </source>
</evidence>
<dbReference type="PROSITE" id="PS00059">
    <property type="entry name" value="ADH_ZINC"/>
    <property type="match status" value="1"/>
</dbReference>
<evidence type="ECO:0000313" key="8">
    <source>
        <dbReference type="Proteomes" id="UP000053095"/>
    </source>
</evidence>
<dbReference type="AlphaFoldDB" id="A0A6V8H9V0"/>
<keyword evidence="3 5" id="KW-0862">Zinc</keyword>
<dbReference type="Gene3D" id="3.90.180.10">
    <property type="entry name" value="Medium-chain alcohol dehydrogenases, catalytic domain"/>
    <property type="match status" value="1"/>
</dbReference>
<dbReference type="InterPro" id="IPR047109">
    <property type="entry name" value="CAD-like"/>
</dbReference>
<dbReference type="FunFam" id="3.40.50.720:FF:000022">
    <property type="entry name" value="Cinnamyl alcohol dehydrogenase"/>
    <property type="match status" value="1"/>
</dbReference>
<dbReference type="PROSITE" id="PS00065">
    <property type="entry name" value="D_2_HYDROXYACID_DH_1"/>
    <property type="match status" value="1"/>
</dbReference>
<name>A0A6V8H9V0_TALPI</name>
<evidence type="ECO:0000256" key="1">
    <source>
        <dbReference type="ARBA" id="ARBA00001947"/>
    </source>
</evidence>
<evidence type="ECO:0000256" key="3">
    <source>
        <dbReference type="ARBA" id="ARBA00022833"/>
    </source>
</evidence>
<dbReference type="Gene3D" id="3.40.50.720">
    <property type="entry name" value="NAD(P)-binding Rossmann-like Domain"/>
    <property type="match status" value="1"/>
</dbReference>
<evidence type="ECO:0000256" key="4">
    <source>
        <dbReference type="ARBA" id="ARBA00023002"/>
    </source>
</evidence>
<comment type="similarity">
    <text evidence="5">Belongs to the zinc-containing alcohol dehydrogenase family.</text>
</comment>
<protein>
    <submittedName>
        <fullName evidence="7">NADP-dependent alcohol dehydrogenase</fullName>
    </submittedName>
</protein>
<keyword evidence="2 5" id="KW-0479">Metal-binding</keyword>
<evidence type="ECO:0000256" key="5">
    <source>
        <dbReference type="RuleBase" id="RU361277"/>
    </source>
</evidence>
<comment type="cofactor">
    <cofactor evidence="1 5">
        <name>Zn(2+)</name>
        <dbReference type="ChEBI" id="CHEBI:29105"/>
    </cofactor>
</comment>
<gene>
    <name evidence="7" type="ORF">TCE0_024f07749</name>
</gene>
<sequence>MGIDFTYFKGSGNGDVVEAVGHRELGPTQVSVNITHCGVCGTDEHYRHADQGLGHEGIGIITEIGSSVQDLSEFRVGDRVGMGWYHKFCGHCKYCVSGRQTLCLNRTFYGTANADQGCFGTALAWDISALYKIPDTISSEDAGPLLCGGATVWSPLYDSNVKPGDRVGIIGIGGLGHMAIQFASKMGLEVVVFSGTESKKQEALAFGASEFHATNNKESWDSIRPLDILLITTSVNPKMSLYYPILAPGAKIFPLTVSTEALDGVTPLNLIGGYFSFIGSGVAATASMRAMLDFAARHGVKPQIEKFPMTVTGVKDAMQKLRDGKMRYRGVLVAP</sequence>
<organism evidence="7 8">
    <name type="scientific">Talaromyces pinophilus</name>
    <name type="common">Penicillium pinophilum</name>
    <dbReference type="NCBI Taxonomy" id="128442"/>
    <lineage>
        <taxon>Eukaryota</taxon>
        <taxon>Fungi</taxon>
        <taxon>Dikarya</taxon>
        <taxon>Ascomycota</taxon>
        <taxon>Pezizomycotina</taxon>
        <taxon>Eurotiomycetes</taxon>
        <taxon>Eurotiomycetidae</taxon>
        <taxon>Eurotiales</taxon>
        <taxon>Trichocomaceae</taxon>
        <taxon>Talaromyces</taxon>
        <taxon>Talaromyces sect. Talaromyces</taxon>
    </lineage>
</organism>
<dbReference type="EMBL" id="DF933820">
    <property type="protein sequence ID" value="GAM37653.1"/>
    <property type="molecule type" value="Genomic_DNA"/>
</dbReference>
<dbReference type="InterPro" id="IPR011032">
    <property type="entry name" value="GroES-like_sf"/>
</dbReference>
<dbReference type="Proteomes" id="UP000053095">
    <property type="component" value="Unassembled WGS sequence"/>
</dbReference>
<accession>A0A6V8H9V0</accession>
<dbReference type="InterPro" id="IPR020843">
    <property type="entry name" value="ER"/>
</dbReference>
<reference evidence="8" key="1">
    <citation type="journal article" date="2015" name="Genome Announc.">
        <title>Draft genome sequence of Talaromyces cellulolyticus strain Y-94, a source of lignocellulosic biomass-degrading enzymes.</title>
        <authorList>
            <person name="Fujii T."/>
            <person name="Koike H."/>
            <person name="Sawayama S."/>
            <person name="Yano S."/>
            <person name="Inoue H."/>
        </authorList>
    </citation>
    <scope>NUCLEOTIDE SEQUENCE [LARGE SCALE GENOMIC DNA]</scope>
    <source>
        <strain evidence="8">Y-94</strain>
    </source>
</reference>
<dbReference type="SUPFAM" id="SSF50129">
    <property type="entry name" value="GroES-like"/>
    <property type="match status" value="1"/>
</dbReference>
<dbReference type="InterPro" id="IPR036291">
    <property type="entry name" value="NAD(P)-bd_dom_sf"/>
</dbReference>
<dbReference type="GO" id="GO:0008270">
    <property type="term" value="F:zinc ion binding"/>
    <property type="evidence" value="ECO:0007669"/>
    <property type="project" value="InterPro"/>
</dbReference>
<dbReference type="Pfam" id="PF00107">
    <property type="entry name" value="ADH_zinc_N"/>
    <property type="match status" value="1"/>
</dbReference>
<dbReference type="CDD" id="cd05283">
    <property type="entry name" value="CAD1"/>
    <property type="match status" value="1"/>
</dbReference>
<dbReference type="InterPro" id="IPR029752">
    <property type="entry name" value="D-isomer_DH_CS1"/>
</dbReference>
<evidence type="ECO:0000313" key="7">
    <source>
        <dbReference type="EMBL" id="GAM37653.1"/>
    </source>
</evidence>
<dbReference type="SUPFAM" id="SSF51735">
    <property type="entry name" value="NAD(P)-binding Rossmann-fold domains"/>
    <property type="match status" value="1"/>
</dbReference>
<dbReference type="InterPro" id="IPR013149">
    <property type="entry name" value="ADH-like_C"/>
</dbReference>
<keyword evidence="8" id="KW-1185">Reference proteome</keyword>
<comment type="caution">
    <text evidence="7">The sequence shown here is derived from an EMBL/GenBank/DDBJ whole genome shotgun (WGS) entry which is preliminary data.</text>
</comment>
<evidence type="ECO:0000259" key="6">
    <source>
        <dbReference type="SMART" id="SM00829"/>
    </source>
</evidence>
<dbReference type="InterPro" id="IPR013154">
    <property type="entry name" value="ADH-like_N"/>
</dbReference>
<dbReference type="InterPro" id="IPR002328">
    <property type="entry name" value="ADH_Zn_CS"/>
</dbReference>